<dbReference type="GO" id="GO:0008097">
    <property type="term" value="F:5S rRNA binding"/>
    <property type="evidence" value="ECO:0007669"/>
    <property type="project" value="TreeGrafter"/>
</dbReference>
<evidence type="ECO:0000313" key="7">
    <source>
        <dbReference type="EMBL" id="KAF2671929.1"/>
    </source>
</evidence>
<dbReference type="Proteomes" id="UP000799302">
    <property type="component" value="Unassembled WGS sequence"/>
</dbReference>
<feature type="compositionally biased region" description="Acidic residues" evidence="6">
    <location>
        <begin position="261"/>
        <end position="273"/>
    </location>
</feature>
<sequence length="437" mass="49889">MAATPTVTAPAQHTQPSRKGKKAWRKNVDLTTVTDGLEATQTAIIAGGIADELPDDALFITDTVGSTKIREAYVSRNKPLKADQILAQRSALPAISTRKRLAESDPRGEKKRKRDGVSGREYARLRNKAFGGESVYKDVVTGEGDASYDPWDMPVPEKKPEYDFLEEKKPIKEPVTLKHKSVSLAADGREIKAVRKPAAEKSYNPTFEDWSTRFDREGAKEVEREQKRLHEIKRLEELAAKAAIAEAEEEQIKQWDSEWESEWEGIATEDEQAPETKKKPERKTLAQRNKMKRRKVEEAKKKHELKQKAKDQQTQRIKALLKEVKAKERLKAEKLSQQALVPIDDSSSDDGDDVALRLKRFSKAPIPEAPLEVLLAEDLPDSLRRLKPEGNHLQDRYRTMVLRGKVESRRAQVKRGKQKKFTEKWTYKDWKLSDHVD</sequence>
<organism evidence="7 8">
    <name type="scientific">Microthyrium microscopicum</name>
    <dbReference type="NCBI Taxonomy" id="703497"/>
    <lineage>
        <taxon>Eukaryota</taxon>
        <taxon>Fungi</taxon>
        <taxon>Dikarya</taxon>
        <taxon>Ascomycota</taxon>
        <taxon>Pezizomycotina</taxon>
        <taxon>Dothideomycetes</taxon>
        <taxon>Dothideomycetes incertae sedis</taxon>
        <taxon>Microthyriales</taxon>
        <taxon>Microthyriaceae</taxon>
        <taxon>Microthyrium</taxon>
    </lineage>
</organism>
<dbReference type="InterPro" id="IPR011687">
    <property type="entry name" value="Nop53/GLTSCR2"/>
</dbReference>
<dbReference type="PANTHER" id="PTHR14211">
    <property type="entry name" value="GLIOMA SUPPRESSOR CANDIDATE REGION GENE 2"/>
    <property type="match status" value="1"/>
</dbReference>
<feature type="compositionally biased region" description="Polar residues" evidence="6">
    <location>
        <begin position="1"/>
        <end position="15"/>
    </location>
</feature>
<dbReference type="AlphaFoldDB" id="A0A6A6UI24"/>
<feature type="region of interest" description="Disordered" evidence="6">
    <location>
        <begin position="95"/>
        <end position="120"/>
    </location>
</feature>
<dbReference type="OrthoDB" id="5072at2759"/>
<dbReference type="GO" id="GO:0006364">
    <property type="term" value="P:rRNA processing"/>
    <property type="evidence" value="ECO:0007669"/>
    <property type="project" value="TreeGrafter"/>
</dbReference>
<name>A0A6A6UI24_9PEZI</name>
<dbReference type="Pfam" id="PF07767">
    <property type="entry name" value="Nop53"/>
    <property type="match status" value="1"/>
</dbReference>
<proteinExistence type="inferred from homology"/>
<gene>
    <name evidence="7" type="ORF">BT63DRAFT_476761</name>
</gene>
<evidence type="ECO:0000313" key="8">
    <source>
        <dbReference type="Proteomes" id="UP000799302"/>
    </source>
</evidence>
<evidence type="ECO:0000256" key="6">
    <source>
        <dbReference type="SAM" id="MobiDB-lite"/>
    </source>
</evidence>
<comment type="subcellular location">
    <subcellularLocation>
        <location evidence="5">Nucleus</location>
        <location evidence="5">Nucleolus</location>
    </subcellularLocation>
    <subcellularLocation>
        <location evidence="5">Nucleus</location>
        <location evidence="5">Nucleoplasm</location>
    </subcellularLocation>
</comment>
<evidence type="ECO:0000256" key="3">
    <source>
        <dbReference type="ARBA" id="ARBA00022517"/>
    </source>
</evidence>
<dbReference type="GO" id="GO:0000027">
    <property type="term" value="P:ribosomal large subunit assembly"/>
    <property type="evidence" value="ECO:0007669"/>
    <property type="project" value="UniProtKB-UniRule"/>
</dbReference>
<comment type="similarity">
    <text evidence="1 5">Belongs to the NOP53 family.</text>
</comment>
<dbReference type="GO" id="GO:0005654">
    <property type="term" value="C:nucleoplasm"/>
    <property type="evidence" value="ECO:0007669"/>
    <property type="project" value="UniProtKB-SubCell"/>
</dbReference>
<keyword evidence="8" id="KW-1185">Reference proteome</keyword>
<feature type="compositionally biased region" description="Basic and acidic residues" evidence="6">
    <location>
        <begin position="274"/>
        <end position="284"/>
    </location>
</feature>
<keyword evidence="4 5" id="KW-0539">Nucleus</keyword>
<comment type="function">
    <text evidence="5">May play a role in ribosome biogenesis.</text>
</comment>
<evidence type="ECO:0000256" key="5">
    <source>
        <dbReference type="PIRNR" id="PIRNR017302"/>
    </source>
</evidence>
<evidence type="ECO:0000256" key="2">
    <source>
        <dbReference type="ARBA" id="ARBA00018339"/>
    </source>
</evidence>
<dbReference type="GO" id="GO:0005730">
    <property type="term" value="C:nucleolus"/>
    <property type="evidence" value="ECO:0007669"/>
    <property type="project" value="UniProtKB-SubCell"/>
</dbReference>
<feature type="region of interest" description="Disordered" evidence="6">
    <location>
        <begin position="261"/>
        <end position="314"/>
    </location>
</feature>
<evidence type="ECO:0000256" key="1">
    <source>
        <dbReference type="ARBA" id="ARBA00008838"/>
    </source>
</evidence>
<feature type="compositionally biased region" description="Basic residues" evidence="6">
    <location>
        <begin position="16"/>
        <end position="25"/>
    </location>
</feature>
<dbReference type="EMBL" id="MU004232">
    <property type="protein sequence ID" value="KAF2671929.1"/>
    <property type="molecule type" value="Genomic_DNA"/>
</dbReference>
<dbReference type="PIRSF" id="PIRSF017302">
    <property type="entry name" value="Gltscr2"/>
    <property type="match status" value="1"/>
</dbReference>
<keyword evidence="3 5" id="KW-0690">Ribosome biogenesis</keyword>
<accession>A0A6A6UI24</accession>
<feature type="compositionally biased region" description="Basic and acidic residues" evidence="6">
    <location>
        <begin position="295"/>
        <end position="313"/>
    </location>
</feature>
<feature type="region of interest" description="Disordered" evidence="6">
    <location>
        <begin position="1"/>
        <end position="26"/>
    </location>
</feature>
<evidence type="ECO:0000256" key="4">
    <source>
        <dbReference type="ARBA" id="ARBA00023242"/>
    </source>
</evidence>
<reference evidence="7" key="1">
    <citation type="journal article" date="2020" name="Stud. Mycol.">
        <title>101 Dothideomycetes genomes: a test case for predicting lifestyles and emergence of pathogens.</title>
        <authorList>
            <person name="Haridas S."/>
            <person name="Albert R."/>
            <person name="Binder M."/>
            <person name="Bloem J."/>
            <person name="Labutti K."/>
            <person name="Salamov A."/>
            <person name="Andreopoulos B."/>
            <person name="Baker S."/>
            <person name="Barry K."/>
            <person name="Bills G."/>
            <person name="Bluhm B."/>
            <person name="Cannon C."/>
            <person name="Castanera R."/>
            <person name="Culley D."/>
            <person name="Daum C."/>
            <person name="Ezra D."/>
            <person name="Gonzalez J."/>
            <person name="Henrissat B."/>
            <person name="Kuo A."/>
            <person name="Liang C."/>
            <person name="Lipzen A."/>
            <person name="Lutzoni F."/>
            <person name="Magnuson J."/>
            <person name="Mondo S."/>
            <person name="Nolan M."/>
            <person name="Ohm R."/>
            <person name="Pangilinan J."/>
            <person name="Park H.-J."/>
            <person name="Ramirez L."/>
            <person name="Alfaro M."/>
            <person name="Sun H."/>
            <person name="Tritt A."/>
            <person name="Yoshinaga Y."/>
            <person name="Zwiers L.-H."/>
            <person name="Turgeon B."/>
            <person name="Goodwin S."/>
            <person name="Spatafora J."/>
            <person name="Crous P."/>
            <person name="Grigoriev I."/>
        </authorList>
    </citation>
    <scope>NUCLEOTIDE SEQUENCE</scope>
    <source>
        <strain evidence="7">CBS 115976</strain>
    </source>
</reference>
<protein>
    <recommendedName>
        <fullName evidence="2 5">Ribosome biogenesis protein NOP53</fullName>
    </recommendedName>
</protein>
<dbReference type="PANTHER" id="PTHR14211:SF7">
    <property type="entry name" value="RIBOSOME BIOGENESIS PROTEIN NOP53"/>
    <property type="match status" value="1"/>
</dbReference>